<reference evidence="1 2" key="1">
    <citation type="submission" date="2024-06" db="EMBL/GenBank/DDBJ databases">
        <title>Sorghum-associated microbial communities from plants grown in Nebraska, USA.</title>
        <authorList>
            <person name="Schachtman D."/>
        </authorList>
    </citation>
    <scope>NUCLEOTIDE SEQUENCE [LARGE SCALE GENOMIC DNA]</scope>
    <source>
        <strain evidence="1 2">2814</strain>
    </source>
</reference>
<evidence type="ECO:0000313" key="2">
    <source>
        <dbReference type="Proteomes" id="UP001549313"/>
    </source>
</evidence>
<dbReference type="RefSeq" id="WP_354090099.1">
    <property type="nucleotide sequence ID" value="NZ_JBEPTF010000005.1"/>
</dbReference>
<proteinExistence type="predicted"/>
<dbReference type="EMBL" id="JBEPTF010000005">
    <property type="protein sequence ID" value="MET4685131.1"/>
    <property type="molecule type" value="Genomic_DNA"/>
</dbReference>
<name>A0ABV2REW6_9CAUL</name>
<organism evidence="1 2">
    <name type="scientific">Brevundimonas faecalis</name>
    <dbReference type="NCBI Taxonomy" id="947378"/>
    <lineage>
        <taxon>Bacteria</taxon>
        <taxon>Pseudomonadati</taxon>
        <taxon>Pseudomonadota</taxon>
        <taxon>Alphaproteobacteria</taxon>
        <taxon>Caulobacterales</taxon>
        <taxon>Caulobacteraceae</taxon>
        <taxon>Brevundimonas</taxon>
    </lineage>
</organism>
<accession>A0ABV2REW6</accession>
<evidence type="ECO:0000313" key="1">
    <source>
        <dbReference type="EMBL" id="MET4685131.1"/>
    </source>
</evidence>
<gene>
    <name evidence="1" type="ORF">ABIE19_003082</name>
</gene>
<keyword evidence="2" id="KW-1185">Reference proteome</keyword>
<dbReference type="Proteomes" id="UP001549313">
    <property type="component" value="Unassembled WGS sequence"/>
</dbReference>
<protein>
    <submittedName>
        <fullName evidence="1">Uncharacterized protein</fullName>
    </submittedName>
</protein>
<sequence>SCSRTQNSQSPVAQSSGAFCCLRLTQRQQRRRVRFERVQARPAYYLELEDVVKFAVHDHLENVQGFSSLPGFRKSQPRVMLPWVVINEGYRFNGRMPRRILYPSIGIEF</sequence>
<feature type="non-terminal residue" evidence="1">
    <location>
        <position position="1"/>
    </location>
</feature>
<comment type="caution">
    <text evidence="1">The sequence shown here is derived from an EMBL/GenBank/DDBJ whole genome shotgun (WGS) entry which is preliminary data.</text>
</comment>